<evidence type="ECO:0000256" key="1">
    <source>
        <dbReference type="SAM" id="MobiDB-lite"/>
    </source>
</evidence>
<dbReference type="InterPro" id="IPR011989">
    <property type="entry name" value="ARM-like"/>
</dbReference>
<dbReference type="Gene3D" id="1.25.10.10">
    <property type="entry name" value="Leucine-rich Repeat Variant"/>
    <property type="match status" value="1"/>
</dbReference>
<organism evidence="2">
    <name type="scientific">Blastocystis hominis</name>
    <dbReference type="NCBI Taxonomy" id="12968"/>
    <lineage>
        <taxon>Eukaryota</taxon>
        <taxon>Sar</taxon>
        <taxon>Stramenopiles</taxon>
        <taxon>Bigyra</taxon>
        <taxon>Opalozoa</taxon>
        <taxon>Opalinata</taxon>
        <taxon>Blastocystidae</taxon>
        <taxon>Blastocystis</taxon>
    </lineage>
</organism>
<protein>
    <submittedName>
        <fullName evidence="2">Uncharacterized protein</fullName>
    </submittedName>
</protein>
<accession>D8LWH6</accession>
<proteinExistence type="predicted"/>
<reference evidence="2" key="1">
    <citation type="submission" date="2010-02" db="EMBL/GenBank/DDBJ databases">
        <title>Sequencing and annotation of the Blastocystis hominis genome.</title>
        <authorList>
            <person name="Wincker P."/>
        </authorList>
    </citation>
    <scope>NUCLEOTIDE SEQUENCE</scope>
    <source>
        <strain evidence="2">Singapore isolate B</strain>
    </source>
</reference>
<dbReference type="RefSeq" id="XP_012894213.1">
    <property type="nucleotide sequence ID" value="XM_013038759.1"/>
</dbReference>
<dbReference type="AlphaFoldDB" id="D8LWH6"/>
<name>D8LWH6_BLAHO</name>
<sequence>MSFPGISTKENRDDFDFSPSLTDFVSSHDISDTSDLPSVVSSLLTLLEKNDISVAEMIENDYFSDLVSLLNTDDMDLIPKLLDLFVAIYKASSADQRSTFVDLGIPSALVNCLNNASDSVIPQILRCIATIVLIDREEQINFSNNEIWPTLEFILQNYQDSIEIVSSVSTLLAALVTPLAGQHADISQVSTISNTLSEVSSYYTDLYALSDDRSELQPILSNLLLVLYAISVEDSTIPYYYSTYLTVFFSFSLFSSSPSSIPSTPSSSPPSPSSTPSPRSKPSPISFFSPTPSATSSFPTVSSMPCMISSSRFPPCNLPSREPPIIPTGWSCSFWAISPPAGRPP</sequence>
<feature type="region of interest" description="Disordered" evidence="1">
    <location>
        <begin position="262"/>
        <end position="285"/>
    </location>
</feature>
<dbReference type="SUPFAM" id="SSF48371">
    <property type="entry name" value="ARM repeat"/>
    <property type="match status" value="1"/>
</dbReference>
<dbReference type="Proteomes" id="UP000008312">
    <property type="component" value="Unassembled WGS sequence"/>
</dbReference>
<dbReference type="InterPro" id="IPR016024">
    <property type="entry name" value="ARM-type_fold"/>
</dbReference>
<dbReference type="GeneID" id="24917844"/>
<dbReference type="EMBL" id="FN668638">
    <property type="protein sequence ID" value="CBK20165.2"/>
    <property type="molecule type" value="Genomic_DNA"/>
</dbReference>
<dbReference type="OrthoDB" id="10640569at2759"/>
<feature type="compositionally biased region" description="Pro residues" evidence="1">
    <location>
        <begin position="267"/>
        <end position="281"/>
    </location>
</feature>
<evidence type="ECO:0000313" key="2">
    <source>
        <dbReference type="EMBL" id="CBK20165.2"/>
    </source>
</evidence>
<keyword evidence="3" id="KW-1185">Reference proteome</keyword>
<gene>
    <name evidence="2" type="ORF">GSBLH_T00000537001</name>
</gene>
<dbReference type="InParanoid" id="D8LWH6"/>
<evidence type="ECO:0000313" key="3">
    <source>
        <dbReference type="Proteomes" id="UP000008312"/>
    </source>
</evidence>